<reference evidence="2" key="1">
    <citation type="submission" date="2021-09" db="EMBL/GenBank/DDBJ databases">
        <authorList>
            <consortium name="AG Swart"/>
            <person name="Singh M."/>
            <person name="Singh A."/>
            <person name="Seah K."/>
            <person name="Emmerich C."/>
        </authorList>
    </citation>
    <scope>NUCLEOTIDE SEQUENCE</scope>
    <source>
        <strain evidence="2">ATCC30299</strain>
    </source>
</reference>
<protein>
    <submittedName>
        <fullName evidence="2">Uncharacterized protein</fullName>
    </submittedName>
</protein>
<dbReference type="AlphaFoldDB" id="A0AAU9JM76"/>
<organism evidence="2 3">
    <name type="scientific">Blepharisma stoltei</name>
    <dbReference type="NCBI Taxonomy" id="1481888"/>
    <lineage>
        <taxon>Eukaryota</taxon>
        <taxon>Sar</taxon>
        <taxon>Alveolata</taxon>
        <taxon>Ciliophora</taxon>
        <taxon>Postciliodesmatophora</taxon>
        <taxon>Heterotrichea</taxon>
        <taxon>Heterotrichida</taxon>
        <taxon>Blepharismidae</taxon>
        <taxon>Blepharisma</taxon>
    </lineage>
</organism>
<dbReference type="Proteomes" id="UP001162131">
    <property type="component" value="Unassembled WGS sequence"/>
</dbReference>
<feature type="region of interest" description="Disordered" evidence="1">
    <location>
        <begin position="265"/>
        <end position="284"/>
    </location>
</feature>
<evidence type="ECO:0000313" key="3">
    <source>
        <dbReference type="Proteomes" id="UP001162131"/>
    </source>
</evidence>
<evidence type="ECO:0000313" key="2">
    <source>
        <dbReference type="EMBL" id="CAG9326224.1"/>
    </source>
</evidence>
<feature type="region of interest" description="Disordered" evidence="1">
    <location>
        <begin position="102"/>
        <end position="125"/>
    </location>
</feature>
<comment type="caution">
    <text evidence="2">The sequence shown here is derived from an EMBL/GenBank/DDBJ whole genome shotgun (WGS) entry which is preliminary data.</text>
</comment>
<proteinExistence type="predicted"/>
<sequence>MEEFEANIPLSTIDSQPYLESESVPRVSVTLRPASSSGSVKSGRLNQSTQSLKKIPSITVSIEDLLQAQHAGYKAKLNLKILEKESQEAAQLKEKPLINPKSRRMAEARRSLDLQNEKESAKRAERDKLQSFRAMNSYISLESLKKSLTARSKSVSEIPTPKKNYLKMSVVDRVHSWFEEKQKKIETQRRQSFDNELVGCTFQPELSPRIPIANSSESTNDQKLSLKRTYSYSSKKPSKSLDLQKDKNYTAYCSVTKKGIPLRIPPPNSSRTLTRTTRGSSKDMSSPILSQFYSQLTPYHADYRFKSGFNSKAFLLKAKPMVDYTF</sequence>
<feature type="compositionally biased region" description="Low complexity" evidence="1">
    <location>
        <begin position="269"/>
        <end position="279"/>
    </location>
</feature>
<name>A0AAU9JM76_9CILI</name>
<gene>
    <name evidence="2" type="ORF">BSTOLATCC_MIC40655</name>
</gene>
<keyword evidence="3" id="KW-1185">Reference proteome</keyword>
<accession>A0AAU9JM76</accession>
<dbReference type="EMBL" id="CAJZBQ010000040">
    <property type="protein sequence ID" value="CAG9326224.1"/>
    <property type="molecule type" value="Genomic_DNA"/>
</dbReference>
<evidence type="ECO:0000256" key="1">
    <source>
        <dbReference type="SAM" id="MobiDB-lite"/>
    </source>
</evidence>
<feature type="compositionally biased region" description="Basic and acidic residues" evidence="1">
    <location>
        <begin position="104"/>
        <end position="125"/>
    </location>
</feature>